<comment type="caution">
    <text evidence="2">The sequence shown here is derived from an EMBL/GenBank/DDBJ whole genome shotgun (WGS) entry which is preliminary data.</text>
</comment>
<feature type="region of interest" description="Disordered" evidence="1">
    <location>
        <begin position="27"/>
        <end position="47"/>
    </location>
</feature>
<feature type="region of interest" description="Disordered" evidence="1">
    <location>
        <begin position="70"/>
        <end position="129"/>
    </location>
</feature>
<sequence length="129" mass="14269">MTHVGPRRIFQRPMRVTLCLTNLEGDRGKKLSSFRRSKQKERNRAPLASIPISLSHTLGRTLDLPSCAAAAVSPQRRPRRTSIASPLLPSPRVIPSRRRLVSSTLPGAPSSPAAQRPQIVRRTQSFSTL</sequence>
<evidence type="ECO:0000313" key="2">
    <source>
        <dbReference type="EMBL" id="MED6194521.1"/>
    </source>
</evidence>
<keyword evidence="3" id="KW-1185">Reference proteome</keyword>
<feature type="compositionally biased region" description="Basic residues" evidence="1">
    <location>
        <begin position="30"/>
        <end position="41"/>
    </location>
</feature>
<dbReference type="Proteomes" id="UP001341840">
    <property type="component" value="Unassembled WGS sequence"/>
</dbReference>
<accession>A0ABU6X8U7</accession>
<name>A0ABU6X8U7_9FABA</name>
<organism evidence="2 3">
    <name type="scientific">Stylosanthes scabra</name>
    <dbReference type="NCBI Taxonomy" id="79078"/>
    <lineage>
        <taxon>Eukaryota</taxon>
        <taxon>Viridiplantae</taxon>
        <taxon>Streptophyta</taxon>
        <taxon>Embryophyta</taxon>
        <taxon>Tracheophyta</taxon>
        <taxon>Spermatophyta</taxon>
        <taxon>Magnoliopsida</taxon>
        <taxon>eudicotyledons</taxon>
        <taxon>Gunneridae</taxon>
        <taxon>Pentapetalae</taxon>
        <taxon>rosids</taxon>
        <taxon>fabids</taxon>
        <taxon>Fabales</taxon>
        <taxon>Fabaceae</taxon>
        <taxon>Papilionoideae</taxon>
        <taxon>50 kb inversion clade</taxon>
        <taxon>dalbergioids sensu lato</taxon>
        <taxon>Dalbergieae</taxon>
        <taxon>Pterocarpus clade</taxon>
        <taxon>Stylosanthes</taxon>
    </lineage>
</organism>
<reference evidence="2 3" key="1">
    <citation type="journal article" date="2023" name="Plants (Basel)">
        <title>Bridging the Gap: Combining Genomics and Transcriptomics Approaches to Understand Stylosanthes scabra, an Orphan Legume from the Brazilian Caatinga.</title>
        <authorList>
            <person name="Ferreira-Neto J.R.C."/>
            <person name="da Silva M.D."/>
            <person name="Binneck E."/>
            <person name="de Melo N.F."/>
            <person name="da Silva R.H."/>
            <person name="de Melo A.L.T.M."/>
            <person name="Pandolfi V."/>
            <person name="Bustamante F.O."/>
            <person name="Brasileiro-Vidal A.C."/>
            <person name="Benko-Iseppon A.M."/>
        </authorList>
    </citation>
    <scope>NUCLEOTIDE SEQUENCE [LARGE SCALE GENOMIC DNA]</scope>
    <source>
        <tissue evidence="2">Leaves</tissue>
    </source>
</reference>
<protein>
    <submittedName>
        <fullName evidence="2">Uncharacterized protein</fullName>
    </submittedName>
</protein>
<evidence type="ECO:0000313" key="3">
    <source>
        <dbReference type="Proteomes" id="UP001341840"/>
    </source>
</evidence>
<proteinExistence type="predicted"/>
<evidence type="ECO:0000256" key="1">
    <source>
        <dbReference type="SAM" id="MobiDB-lite"/>
    </source>
</evidence>
<gene>
    <name evidence="2" type="ORF">PIB30_029429</name>
</gene>
<dbReference type="EMBL" id="JASCZI010211568">
    <property type="protein sequence ID" value="MED6194521.1"/>
    <property type="molecule type" value="Genomic_DNA"/>
</dbReference>